<dbReference type="RefSeq" id="WP_094861741.1">
    <property type="nucleotide sequence ID" value="NZ_NKYE01000003.1"/>
</dbReference>
<sequence>MAQTTSTDLDPIIPEVWEDMIAAELPNKIRLAPFAEVNTRLEGQPGNELSMNWWNYIGDAEDIDETEVIVPVKMDTDGEKMLIKEAAKGVELTDRARLYPVGNPEAEARRQLTLGATSKIDADLHAEVSKAGAGSFDVGEPFSVDAVLEAIAGFGELDEGEWQDAFAGLIISPREQIEIMKDERFQTRDKAGAAATLFTGAIGSLWGSIPIAVSNRATVTGATLVRRRALILAYKRRPLVETDRDILARSNVITVNVHYGVYRATRRLGAARFAPQPTTP</sequence>
<gene>
    <name evidence="1" type="ORF">CFN78_06765</name>
</gene>
<dbReference type="InParanoid" id="A0A263D647"/>
<name>A0A263D647_9PSEU</name>
<organism evidence="1 2">
    <name type="scientific">Amycolatopsis antarctica</name>
    <dbReference type="NCBI Taxonomy" id="1854586"/>
    <lineage>
        <taxon>Bacteria</taxon>
        <taxon>Bacillati</taxon>
        <taxon>Actinomycetota</taxon>
        <taxon>Actinomycetes</taxon>
        <taxon>Pseudonocardiales</taxon>
        <taxon>Pseudonocardiaceae</taxon>
        <taxon>Amycolatopsis</taxon>
    </lineage>
</organism>
<dbReference type="SUPFAM" id="SSF56563">
    <property type="entry name" value="Major capsid protein gp5"/>
    <property type="match status" value="1"/>
</dbReference>
<dbReference type="EMBL" id="NKYE01000003">
    <property type="protein sequence ID" value="OZM73984.1"/>
    <property type="molecule type" value="Genomic_DNA"/>
</dbReference>
<dbReference type="AlphaFoldDB" id="A0A263D647"/>
<evidence type="ECO:0000313" key="2">
    <source>
        <dbReference type="Proteomes" id="UP000242444"/>
    </source>
</evidence>
<keyword evidence="2" id="KW-1185">Reference proteome</keyword>
<protein>
    <submittedName>
        <fullName evidence="1">Phage head protein</fullName>
    </submittedName>
</protein>
<accession>A0A263D647</accession>
<dbReference type="Pfam" id="PF25209">
    <property type="entry name" value="Phage_capsid_4"/>
    <property type="match status" value="1"/>
</dbReference>
<comment type="caution">
    <text evidence="1">The sequence shown here is derived from an EMBL/GenBank/DDBJ whole genome shotgun (WGS) entry which is preliminary data.</text>
</comment>
<dbReference type="OrthoDB" id="2065410at2"/>
<dbReference type="Proteomes" id="UP000242444">
    <property type="component" value="Unassembled WGS sequence"/>
</dbReference>
<reference evidence="1 2" key="1">
    <citation type="submission" date="2017-07" db="EMBL/GenBank/DDBJ databases">
        <title>Amycolatopsis antarcticus sp. nov., isolated from the surface of an Antarcticus brown macroalga.</title>
        <authorList>
            <person name="Wang J."/>
            <person name="Leiva S."/>
            <person name="Huang J."/>
            <person name="Huang Y."/>
        </authorList>
    </citation>
    <scope>NUCLEOTIDE SEQUENCE [LARGE SCALE GENOMIC DNA]</scope>
    <source>
        <strain evidence="1 2">AU-G6</strain>
    </source>
</reference>
<proteinExistence type="predicted"/>
<evidence type="ECO:0000313" key="1">
    <source>
        <dbReference type="EMBL" id="OZM73984.1"/>
    </source>
</evidence>